<dbReference type="EMBL" id="QJSP01000016">
    <property type="protein sequence ID" value="PYE13554.1"/>
    <property type="molecule type" value="Genomic_DNA"/>
</dbReference>
<dbReference type="InterPro" id="IPR024412">
    <property type="entry name" value="Lsr2_dim_dom"/>
</dbReference>
<sequence length="124" mass="13663">MATVTRLEFTDDLDGKALDVDDINTVSWSWLGVDYEFDTSTTNLDRIETGRVPISTLLAKSRRVGGRKRSPGHKKTGNSSIAASDSNAPADTKTVRAWAQEQGYELSSRGRIPTDIIEAYTQQN</sequence>
<gene>
    <name evidence="5" type="ORF">DFR67_116108</name>
</gene>
<dbReference type="GO" id="GO:0016746">
    <property type="term" value="F:acyltransferase activity"/>
    <property type="evidence" value="ECO:0007669"/>
    <property type="project" value="InterPro"/>
</dbReference>
<dbReference type="Pfam" id="PF23359">
    <property type="entry name" value="Lsr2_DNA-bd"/>
    <property type="match status" value="1"/>
</dbReference>
<evidence type="ECO:0000256" key="2">
    <source>
        <dbReference type="SAM" id="MobiDB-lite"/>
    </source>
</evidence>
<dbReference type="InterPro" id="IPR036625">
    <property type="entry name" value="E3-bd_dom_sf"/>
</dbReference>
<dbReference type="Gene3D" id="3.30.60.230">
    <property type="entry name" value="Lsr2, dimerization domain"/>
    <property type="match status" value="1"/>
</dbReference>
<keyword evidence="1" id="KW-0238">DNA-binding</keyword>
<dbReference type="AlphaFoldDB" id="A0A318RGQ7"/>
<feature type="domain" description="Lsr2 DNA-binding" evidence="4">
    <location>
        <begin position="88"/>
        <end position="121"/>
    </location>
</feature>
<evidence type="ECO:0000259" key="3">
    <source>
        <dbReference type="Pfam" id="PF11774"/>
    </source>
</evidence>
<dbReference type="InterPro" id="IPR055370">
    <property type="entry name" value="Lsr2_DNA-bd"/>
</dbReference>
<comment type="caution">
    <text evidence="5">The sequence shown here is derived from an EMBL/GenBank/DDBJ whole genome shotgun (WGS) entry which is preliminary data.</text>
</comment>
<dbReference type="Pfam" id="PF11774">
    <property type="entry name" value="Lsr2"/>
    <property type="match status" value="1"/>
</dbReference>
<reference evidence="5 6" key="1">
    <citation type="submission" date="2018-06" db="EMBL/GenBank/DDBJ databases">
        <title>Genomic Encyclopedia of Type Strains, Phase IV (KMG-IV): sequencing the most valuable type-strain genomes for metagenomic binning, comparative biology and taxonomic classification.</title>
        <authorList>
            <person name="Goeker M."/>
        </authorList>
    </citation>
    <scope>NUCLEOTIDE SEQUENCE [LARGE SCALE GENOMIC DNA]</scope>
    <source>
        <strain evidence="5 6">DSM 45521</strain>
    </source>
</reference>
<dbReference type="Proteomes" id="UP000247591">
    <property type="component" value="Unassembled WGS sequence"/>
</dbReference>
<evidence type="ECO:0000313" key="5">
    <source>
        <dbReference type="EMBL" id="PYE13554.1"/>
    </source>
</evidence>
<protein>
    <submittedName>
        <fullName evidence="5">Lsr2 protein</fullName>
    </submittedName>
</protein>
<proteinExistence type="predicted"/>
<dbReference type="GO" id="GO:0003677">
    <property type="term" value="F:DNA binding"/>
    <property type="evidence" value="ECO:0007669"/>
    <property type="project" value="UniProtKB-KW"/>
</dbReference>
<evidence type="ECO:0000256" key="1">
    <source>
        <dbReference type="ARBA" id="ARBA00023125"/>
    </source>
</evidence>
<dbReference type="Gene3D" id="4.10.320.10">
    <property type="entry name" value="E3-binding domain"/>
    <property type="match status" value="1"/>
</dbReference>
<feature type="compositionally biased region" description="Basic residues" evidence="2">
    <location>
        <begin position="61"/>
        <end position="76"/>
    </location>
</feature>
<dbReference type="InterPro" id="IPR042261">
    <property type="entry name" value="Lsr2-like_dimerization"/>
</dbReference>
<feature type="region of interest" description="Disordered" evidence="2">
    <location>
        <begin position="61"/>
        <end position="93"/>
    </location>
</feature>
<dbReference type="OrthoDB" id="4113332at2"/>
<evidence type="ECO:0000259" key="4">
    <source>
        <dbReference type="Pfam" id="PF23359"/>
    </source>
</evidence>
<keyword evidence="6" id="KW-1185">Reference proteome</keyword>
<organism evidence="5 6">
    <name type="scientific">Williamsia limnetica</name>
    <dbReference type="NCBI Taxonomy" id="882452"/>
    <lineage>
        <taxon>Bacteria</taxon>
        <taxon>Bacillati</taxon>
        <taxon>Actinomycetota</taxon>
        <taxon>Actinomycetes</taxon>
        <taxon>Mycobacteriales</taxon>
        <taxon>Nocardiaceae</taxon>
        <taxon>Williamsia</taxon>
    </lineage>
</organism>
<accession>A0A318RGQ7</accession>
<name>A0A318RGQ7_WILLI</name>
<evidence type="ECO:0000313" key="6">
    <source>
        <dbReference type="Proteomes" id="UP000247591"/>
    </source>
</evidence>
<feature type="domain" description="Lsr2 dimerization" evidence="3">
    <location>
        <begin position="1"/>
        <end position="65"/>
    </location>
</feature>
<dbReference type="RefSeq" id="WP_110471956.1">
    <property type="nucleotide sequence ID" value="NZ_QJSP01000016.1"/>
</dbReference>
<feature type="compositionally biased region" description="Polar residues" evidence="2">
    <location>
        <begin position="77"/>
        <end position="89"/>
    </location>
</feature>